<protein>
    <submittedName>
        <fullName evidence="1">Uncharacterized protein</fullName>
    </submittedName>
</protein>
<dbReference type="AlphaFoldDB" id="A0A1B0ZI14"/>
<dbReference type="Proteomes" id="UP000092596">
    <property type="component" value="Chromosome"/>
</dbReference>
<sequence length="39" mass="4762">MERWVRKGCALFHPNQKPRKRCAFFHMHSLRFAASHNHQ</sequence>
<proteinExistence type="predicted"/>
<accession>A0A1B0ZI14</accession>
<evidence type="ECO:0000313" key="1">
    <source>
        <dbReference type="EMBL" id="ANP27560.1"/>
    </source>
</evidence>
<dbReference type="KEGG" id="dva:DAD186_10100"/>
<name>A0A1B0ZI14_9MICO</name>
<evidence type="ECO:0000313" key="2">
    <source>
        <dbReference type="Proteomes" id="UP000092596"/>
    </source>
</evidence>
<organism evidence="1 2">
    <name type="scientific">Dermabacter vaginalis</name>
    <dbReference type="NCBI Taxonomy" id="1630135"/>
    <lineage>
        <taxon>Bacteria</taxon>
        <taxon>Bacillati</taxon>
        <taxon>Actinomycetota</taxon>
        <taxon>Actinomycetes</taxon>
        <taxon>Micrococcales</taxon>
        <taxon>Dermabacteraceae</taxon>
        <taxon>Dermabacter</taxon>
    </lineage>
</organism>
<reference evidence="1 2" key="1">
    <citation type="submission" date="2015-06" db="EMBL/GenBank/DDBJ databases">
        <title>Investigation of pathophysiology for high-risk pregnancy and development of treatment modality based on it.</title>
        <authorList>
            <person name="Kim B.-C."/>
            <person name="Lim S."/>
        </authorList>
    </citation>
    <scope>NUCLEOTIDE SEQUENCE [LARGE SCALE GENOMIC DNA]</scope>
    <source>
        <strain evidence="1 2">AD1-86</strain>
    </source>
</reference>
<gene>
    <name evidence="1" type="ORF">DAD186_10100</name>
</gene>
<dbReference type="EMBL" id="CP012117">
    <property type="protein sequence ID" value="ANP27560.1"/>
    <property type="molecule type" value="Genomic_DNA"/>
</dbReference>